<proteinExistence type="predicted"/>
<evidence type="ECO:0000313" key="1">
    <source>
        <dbReference type="EMBL" id="CAI6348155.1"/>
    </source>
</evidence>
<comment type="caution">
    <text evidence="1">The sequence shown here is derived from an EMBL/GenBank/DDBJ whole genome shotgun (WGS) entry which is preliminary data.</text>
</comment>
<accession>A0AAV0VX34</accession>
<evidence type="ECO:0008006" key="3">
    <source>
        <dbReference type="Google" id="ProtNLM"/>
    </source>
</evidence>
<dbReference type="EMBL" id="CARXXK010000001">
    <property type="protein sequence ID" value="CAI6348155.1"/>
    <property type="molecule type" value="Genomic_DNA"/>
</dbReference>
<dbReference type="Proteomes" id="UP001160148">
    <property type="component" value="Unassembled WGS sequence"/>
</dbReference>
<dbReference type="AlphaFoldDB" id="A0AAV0VX34"/>
<gene>
    <name evidence="1" type="ORF">MEUPH1_LOCUS4863</name>
</gene>
<evidence type="ECO:0000313" key="2">
    <source>
        <dbReference type="Proteomes" id="UP001160148"/>
    </source>
</evidence>
<sequence length="68" mass="7615">MDGDRCGRRRPKGLMILASLYVKFTSGHVRKVVIETFINEIRQGSKPQGSDRSSAYHETISSAIVYTV</sequence>
<reference evidence="1 2" key="1">
    <citation type="submission" date="2023-01" db="EMBL/GenBank/DDBJ databases">
        <authorList>
            <person name="Whitehead M."/>
        </authorList>
    </citation>
    <scope>NUCLEOTIDE SEQUENCE [LARGE SCALE GENOMIC DNA]</scope>
</reference>
<keyword evidence="2" id="KW-1185">Reference proteome</keyword>
<organism evidence="1 2">
    <name type="scientific">Macrosiphum euphorbiae</name>
    <name type="common">potato aphid</name>
    <dbReference type="NCBI Taxonomy" id="13131"/>
    <lineage>
        <taxon>Eukaryota</taxon>
        <taxon>Metazoa</taxon>
        <taxon>Ecdysozoa</taxon>
        <taxon>Arthropoda</taxon>
        <taxon>Hexapoda</taxon>
        <taxon>Insecta</taxon>
        <taxon>Pterygota</taxon>
        <taxon>Neoptera</taxon>
        <taxon>Paraneoptera</taxon>
        <taxon>Hemiptera</taxon>
        <taxon>Sternorrhyncha</taxon>
        <taxon>Aphidomorpha</taxon>
        <taxon>Aphidoidea</taxon>
        <taxon>Aphididae</taxon>
        <taxon>Macrosiphini</taxon>
        <taxon>Macrosiphum</taxon>
    </lineage>
</organism>
<protein>
    <recommendedName>
        <fullName evidence="3">Ribosomal protein S7</fullName>
    </recommendedName>
</protein>
<name>A0AAV0VX34_9HEMI</name>